<dbReference type="Proteomes" id="UP001234354">
    <property type="component" value="Unassembled WGS sequence"/>
</dbReference>
<evidence type="ECO:0000313" key="13">
    <source>
        <dbReference type="Proteomes" id="UP000292627"/>
    </source>
</evidence>
<dbReference type="EMBL" id="SHMC01000004">
    <property type="protein sequence ID" value="TAA24600.1"/>
    <property type="molecule type" value="Genomic_DNA"/>
</dbReference>
<dbReference type="GO" id="GO:0051537">
    <property type="term" value="F:2 iron, 2 sulfur cluster binding"/>
    <property type="evidence" value="ECO:0007669"/>
    <property type="project" value="UniProtKB-KW"/>
</dbReference>
<evidence type="ECO:0000256" key="4">
    <source>
        <dbReference type="ARBA" id="ARBA00023014"/>
    </source>
</evidence>
<proteinExistence type="predicted"/>
<dbReference type="RefSeq" id="WP_130520933.1">
    <property type="nucleotide sequence ID" value="NZ_CP095475.1"/>
</dbReference>
<dbReference type="InterPro" id="IPR036922">
    <property type="entry name" value="Rieske_2Fe-2S_sf"/>
</dbReference>
<dbReference type="EMBL" id="SHMB01000009">
    <property type="protein sequence ID" value="TAA25182.1"/>
    <property type="molecule type" value="Genomic_DNA"/>
</dbReference>
<keyword evidence="4" id="KW-0411">Iron-sulfur</keyword>
<accession>A0A4Q8L9J0</accession>
<reference evidence="11 12" key="1">
    <citation type="submission" date="2019-02" db="EMBL/GenBank/DDBJ databases">
        <title>WGS of Pseudoxanthomonas species novum from clinical isolates.</title>
        <authorList>
            <person name="Bernier A.-M."/>
            <person name="Bernard K."/>
            <person name="Vachon A."/>
        </authorList>
    </citation>
    <scope>NUCLEOTIDE SEQUENCE [LARGE SCALE GENOMIC DNA]</scope>
    <source>
        <strain evidence="9 14">NML130969</strain>
        <strain evidence="10 12">NML140781</strain>
        <strain evidence="7 13">NML171200</strain>
        <strain evidence="8 11">NML171202</strain>
    </source>
</reference>
<evidence type="ECO:0000256" key="3">
    <source>
        <dbReference type="ARBA" id="ARBA00023004"/>
    </source>
</evidence>
<evidence type="ECO:0000313" key="11">
    <source>
        <dbReference type="Proteomes" id="UP000291286"/>
    </source>
</evidence>
<evidence type="ECO:0000313" key="8">
    <source>
        <dbReference type="EMBL" id="TAA25182.1"/>
    </source>
</evidence>
<dbReference type="PANTHER" id="PTHR21496:SF23">
    <property type="entry name" value="3-PHENYLPROPIONATE_CINNAMIC ACID DIOXYGENASE FERREDOXIN SUBUNIT"/>
    <property type="match status" value="1"/>
</dbReference>
<feature type="domain" description="Rieske" evidence="5">
    <location>
        <begin position="6"/>
        <end position="106"/>
    </location>
</feature>
<protein>
    <submittedName>
        <fullName evidence="6">3-phenylpropionate/trans-cinnamate dioxygenase ferredoxin subunit</fullName>
    </submittedName>
    <submittedName>
        <fullName evidence="10">Non-heme iron oxygenase ferredoxin subunit</fullName>
    </submittedName>
</protein>
<evidence type="ECO:0000256" key="2">
    <source>
        <dbReference type="ARBA" id="ARBA00022723"/>
    </source>
</evidence>
<gene>
    <name evidence="9" type="ORF">EA655_18685</name>
    <name evidence="10" type="ORF">EA656_05735</name>
    <name evidence="7" type="ORF">EA660_12835</name>
    <name evidence="8" type="ORF">EA661_17015</name>
    <name evidence="6" type="ORF">QE383_000847</name>
</gene>
<evidence type="ECO:0000259" key="5">
    <source>
        <dbReference type="PROSITE" id="PS51296"/>
    </source>
</evidence>
<name>A0A4V2HFL6_9GAMM</name>
<reference evidence="6" key="2">
    <citation type="submission" date="2023-07" db="EMBL/GenBank/DDBJ databases">
        <title>Functional and genomic diversity of the sorghum phyllosphere microbiome.</title>
        <authorList>
            <person name="Shade A."/>
        </authorList>
    </citation>
    <scope>NUCLEOTIDE SEQUENCE</scope>
    <source>
        <strain evidence="6">SORGH_AS_0908</strain>
    </source>
</reference>
<evidence type="ECO:0000313" key="12">
    <source>
        <dbReference type="Proteomes" id="UP000292087"/>
    </source>
</evidence>
<evidence type="ECO:0000256" key="1">
    <source>
        <dbReference type="ARBA" id="ARBA00022714"/>
    </source>
</evidence>
<dbReference type="Proteomes" id="UP000292087">
    <property type="component" value="Unassembled WGS sequence"/>
</dbReference>
<comment type="caution">
    <text evidence="10">The sequence shown here is derived from an EMBL/GenBank/DDBJ whole genome shotgun (WGS) entry which is preliminary data.</text>
</comment>
<dbReference type="EMBL" id="SHMG01000015">
    <property type="protein sequence ID" value="TAA36483.1"/>
    <property type="molecule type" value="Genomic_DNA"/>
</dbReference>
<organism evidence="10 12">
    <name type="scientific">Pseudoxanthomonas winnipegensis</name>
    <dbReference type="NCBI Taxonomy" id="2480810"/>
    <lineage>
        <taxon>Bacteria</taxon>
        <taxon>Pseudomonadati</taxon>
        <taxon>Pseudomonadota</taxon>
        <taxon>Gammaproteobacteria</taxon>
        <taxon>Lysobacterales</taxon>
        <taxon>Lysobacteraceae</taxon>
        <taxon>Pseudoxanthomonas</taxon>
    </lineage>
</organism>
<evidence type="ECO:0000313" key="9">
    <source>
        <dbReference type="EMBL" id="TAA36483.1"/>
    </source>
</evidence>
<dbReference type="InterPro" id="IPR017941">
    <property type="entry name" value="Rieske_2Fe-2S"/>
</dbReference>
<evidence type="ECO:0000313" key="14">
    <source>
        <dbReference type="Proteomes" id="UP000294164"/>
    </source>
</evidence>
<dbReference type="Pfam" id="PF00355">
    <property type="entry name" value="Rieske"/>
    <property type="match status" value="1"/>
</dbReference>
<keyword evidence="1" id="KW-0001">2Fe-2S</keyword>
<dbReference type="PANTHER" id="PTHR21496">
    <property type="entry name" value="FERREDOXIN-RELATED"/>
    <property type="match status" value="1"/>
</dbReference>
<sequence>MSETWTFVCATEELLPGEMRSGFDEVTGTPIVVFNLDGDLYALEDRCSHAEFELSAAGTFDAETGSIECVLHGARFDIREGVPLCGPAYAPVPKFPVKVEHGGVWSRDDRD</sequence>
<dbReference type="PROSITE" id="PS51296">
    <property type="entry name" value="RIESKE"/>
    <property type="match status" value="1"/>
</dbReference>
<dbReference type="GeneID" id="93829711"/>
<evidence type="ECO:0000313" key="7">
    <source>
        <dbReference type="EMBL" id="TAA24600.1"/>
    </source>
</evidence>
<accession>A0A4Q9TGG7</accession>
<dbReference type="Proteomes" id="UP000291286">
    <property type="component" value="Unassembled WGS sequence"/>
</dbReference>
<keyword evidence="6" id="KW-0223">Dioxygenase</keyword>
<keyword evidence="3" id="KW-0408">Iron</keyword>
<dbReference type="AlphaFoldDB" id="A0A4V2HFL6"/>
<accession>A0A4Q8L8Q1</accession>
<dbReference type="GO" id="GO:0051213">
    <property type="term" value="F:dioxygenase activity"/>
    <property type="evidence" value="ECO:0007669"/>
    <property type="project" value="UniProtKB-KW"/>
</dbReference>
<evidence type="ECO:0000313" key="6">
    <source>
        <dbReference type="EMBL" id="MDQ1118539.1"/>
    </source>
</evidence>
<dbReference type="Proteomes" id="UP000292627">
    <property type="component" value="Unassembled WGS sequence"/>
</dbReference>
<accession>A0A4V2HFL6</accession>
<keyword evidence="6" id="KW-0560">Oxidoreductase</keyword>
<accession>A0A4Q8LWK0</accession>
<dbReference type="GO" id="GO:0046872">
    <property type="term" value="F:metal ion binding"/>
    <property type="evidence" value="ECO:0007669"/>
    <property type="project" value="UniProtKB-KW"/>
</dbReference>
<dbReference type="Proteomes" id="UP000294164">
    <property type="component" value="Unassembled WGS sequence"/>
</dbReference>
<dbReference type="CDD" id="cd03528">
    <property type="entry name" value="Rieske_RO_ferredoxin"/>
    <property type="match status" value="1"/>
</dbReference>
<keyword evidence="2" id="KW-0479">Metal-binding</keyword>
<dbReference type="OrthoDB" id="9800167at2"/>
<dbReference type="SUPFAM" id="SSF50022">
    <property type="entry name" value="ISP domain"/>
    <property type="match status" value="1"/>
</dbReference>
<dbReference type="EMBL" id="SHMF01000001">
    <property type="protein sequence ID" value="TAA38131.1"/>
    <property type="molecule type" value="Genomic_DNA"/>
</dbReference>
<dbReference type="EMBL" id="JAUTBB010000001">
    <property type="protein sequence ID" value="MDQ1118539.1"/>
    <property type="molecule type" value="Genomic_DNA"/>
</dbReference>
<dbReference type="Gene3D" id="2.102.10.10">
    <property type="entry name" value="Rieske [2Fe-2S] iron-sulphur domain"/>
    <property type="match status" value="1"/>
</dbReference>
<evidence type="ECO:0000313" key="10">
    <source>
        <dbReference type="EMBL" id="TAA38131.1"/>
    </source>
</evidence>